<dbReference type="Pfam" id="PF16256">
    <property type="entry name" value="DUF4911"/>
    <property type="match status" value="1"/>
</dbReference>
<reference evidence="1 2" key="1">
    <citation type="submission" date="2019-03" db="EMBL/GenBank/DDBJ databases">
        <title>Draft Genome Sequence of Desulfosporosinus fructosivorans Strain 63.6F, Isolated from Marine Sediment in the Baltic Sea.</title>
        <authorList>
            <person name="Hausmann B."/>
            <person name="Vandieken V."/>
            <person name="Pjevac P."/>
            <person name="Schreck K."/>
            <person name="Herbold C.W."/>
            <person name="Loy A."/>
        </authorList>
    </citation>
    <scope>NUCLEOTIDE SEQUENCE [LARGE SCALE GENOMIC DNA]</scope>
    <source>
        <strain evidence="1 2">63.6F</strain>
    </source>
</reference>
<sequence>MNFPEEQKDPQVNSIYENIDLIIKARIDRSEIQMLCKLVEGLGHLGVVTTTDKVLGEVMIQTTKDCWTELKQVIEQMPIEIEFI</sequence>
<accession>A0A4Z0R644</accession>
<dbReference type="OrthoDB" id="1798544at2"/>
<evidence type="ECO:0000313" key="2">
    <source>
        <dbReference type="Proteomes" id="UP000298460"/>
    </source>
</evidence>
<name>A0A4Z0R644_9FIRM</name>
<keyword evidence="2" id="KW-1185">Reference proteome</keyword>
<evidence type="ECO:0000313" key="1">
    <source>
        <dbReference type="EMBL" id="TGE37845.1"/>
    </source>
</evidence>
<comment type="caution">
    <text evidence="1">The sequence shown here is derived from an EMBL/GenBank/DDBJ whole genome shotgun (WGS) entry which is preliminary data.</text>
</comment>
<dbReference type="RefSeq" id="WP_135547746.1">
    <property type="nucleotide sequence ID" value="NZ_SPQQ01000004.1"/>
</dbReference>
<dbReference type="EMBL" id="SPQQ01000004">
    <property type="protein sequence ID" value="TGE37845.1"/>
    <property type="molecule type" value="Genomic_DNA"/>
</dbReference>
<proteinExistence type="predicted"/>
<protein>
    <submittedName>
        <fullName evidence="1">DUF4911 domain-containing protein</fullName>
    </submittedName>
</protein>
<dbReference type="Proteomes" id="UP000298460">
    <property type="component" value="Unassembled WGS sequence"/>
</dbReference>
<organism evidence="1 2">
    <name type="scientific">Desulfosporosinus fructosivorans</name>
    <dbReference type="NCBI Taxonomy" id="2018669"/>
    <lineage>
        <taxon>Bacteria</taxon>
        <taxon>Bacillati</taxon>
        <taxon>Bacillota</taxon>
        <taxon>Clostridia</taxon>
        <taxon>Eubacteriales</taxon>
        <taxon>Desulfitobacteriaceae</taxon>
        <taxon>Desulfosporosinus</taxon>
    </lineage>
</organism>
<dbReference type="InterPro" id="IPR032587">
    <property type="entry name" value="DUF4911"/>
</dbReference>
<dbReference type="AlphaFoldDB" id="A0A4Z0R644"/>
<gene>
    <name evidence="1" type="ORF">E4K67_14170</name>
</gene>